<sequence length="268" mass="28062">MPPVGASGLGSDSDSYRFCGSLPPTWCTAYTSASSFPDPFHCRTPGTNATSIPISTSSTLLDLASLLVALPDLNALPQFEASLGKPGRALRDIAAQLCPPRATACTWTDFTTSESRVVNQLFAGPREGTAPQISGSIRSLRGYLSRRGATEPGAVPHDPVGAVIEERPWSAPCARPEPRPRVERSARRGRLVEAADHSGSLRLLRQSGAPDEEDRWRPRIAAGAEAAAVSCATLWDAPAPDPHIGVAGVARLTPGAVEADAGAPVLGR</sequence>
<name>A0AAV7VZB8_PLEWA</name>
<comment type="caution">
    <text evidence="1">The sequence shown here is derived from an EMBL/GenBank/DDBJ whole genome shotgun (WGS) entry which is preliminary data.</text>
</comment>
<gene>
    <name evidence="1" type="ORF">NDU88_000719</name>
</gene>
<reference evidence="1" key="1">
    <citation type="journal article" date="2022" name="bioRxiv">
        <title>Sequencing and chromosome-scale assembly of the giantPleurodeles waltlgenome.</title>
        <authorList>
            <person name="Brown T."/>
            <person name="Elewa A."/>
            <person name="Iarovenko S."/>
            <person name="Subramanian E."/>
            <person name="Araus A.J."/>
            <person name="Petzold A."/>
            <person name="Susuki M."/>
            <person name="Suzuki K.-i.T."/>
            <person name="Hayashi T."/>
            <person name="Toyoda A."/>
            <person name="Oliveira C."/>
            <person name="Osipova E."/>
            <person name="Leigh N.D."/>
            <person name="Simon A."/>
            <person name="Yun M.H."/>
        </authorList>
    </citation>
    <scope>NUCLEOTIDE SEQUENCE</scope>
    <source>
        <strain evidence="1">20211129_DDA</strain>
        <tissue evidence="1">Liver</tissue>
    </source>
</reference>
<dbReference type="Proteomes" id="UP001066276">
    <property type="component" value="Chromosome 1_2"/>
</dbReference>
<organism evidence="1 2">
    <name type="scientific">Pleurodeles waltl</name>
    <name type="common">Iberian ribbed newt</name>
    <dbReference type="NCBI Taxonomy" id="8319"/>
    <lineage>
        <taxon>Eukaryota</taxon>
        <taxon>Metazoa</taxon>
        <taxon>Chordata</taxon>
        <taxon>Craniata</taxon>
        <taxon>Vertebrata</taxon>
        <taxon>Euteleostomi</taxon>
        <taxon>Amphibia</taxon>
        <taxon>Batrachia</taxon>
        <taxon>Caudata</taxon>
        <taxon>Salamandroidea</taxon>
        <taxon>Salamandridae</taxon>
        <taxon>Pleurodelinae</taxon>
        <taxon>Pleurodeles</taxon>
    </lineage>
</organism>
<evidence type="ECO:0000313" key="1">
    <source>
        <dbReference type="EMBL" id="KAJ1205284.1"/>
    </source>
</evidence>
<keyword evidence="2" id="KW-1185">Reference proteome</keyword>
<proteinExistence type="predicted"/>
<protein>
    <submittedName>
        <fullName evidence="1">Uncharacterized protein</fullName>
    </submittedName>
</protein>
<accession>A0AAV7VZB8</accession>
<dbReference type="AlphaFoldDB" id="A0AAV7VZB8"/>
<evidence type="ECO:0000313" key="2">
    <source>
        <dbReference type="Proteomes" id="UP001066276"/>
    </source>
</evidence>
<dbReference type="EMBL" id="JANPWB010000002">
    <property type="protein sequence ID" value="KAJ1205284.1"/>
    <property type="molecule type" value="Genomic_DNA"/>
</dbReference>